<sequence length="232" mass="25779">MIILQNTCKFIVGLALFLVSPSSGNTQNLFEGYIYYKIGTDTSSTPDFFFAIKNGNAKTSGDIAAPLGKGGITTAYTLFISGREANAYVINTDSQKVKQLTPRYEKGGADTTLLKTLIKSNKKRVIAGINCTGYELKMEANDFFKAYIWLADDITVSGEFDLHFDVMISEYMVAGKLIMAFSMISGDTQSDMIRVLRVEKKEISDSEFQIPQGYKHEKLSVMAGIKTKWVFE</sequence>
<name>A0A4Q1CN66_9BACT</name>
<evidence type="ECO:0000313" key="3">
    <source>
        <dbReference type="Proteomes" id="UP000290204"/>
    </source>
</evidence>
<dbReference type="AlphaFoldDB" id="A0A4Q1CN66"/>
<dbReference type="RefSeq" id="WP_129129431.1">
    <property type="nucleotide sequence ID" value="NZ_SDHW01000001.1"/>
</dbReference>
<gene>
    <name evidence="2" type="ORF">ESA94_03345</name>
</gene>
<evidence type="ECO:0000313" key="2">
    <source>
        <dbReference type="EMBL" id="RXK62059.1"/>
    </source>
</evidence>
<feature type="chain" id="PRO_5020916517" description="DUF4412 domain-containing protein" evidence="1">
    <location>
        <begin position="25"/>
        <end position="232"/>
    </location>
</feature>
<organism evidence="2 3">
    <name type="scientific">Lacibacter luteus</name>
    <dbReference type="NCBI Taxonomy" id="2508719"/>
    <lineage>
        <taxon>Bacteria</taxon>
        <taxon>Pseudomonadati</taxon>
        <taxon>Bacteroidota</taxon>
        <taxon>Chitinophagia</taxon>
        <taxon>Chitinophagales</taxon>
        <taxon>Chitinophagaceae</taxon>
        <taxon>Lacibacter</taxon>
    </lineage>
</organism>
<keyword evidence="1" id="KW-0732">Signal</keyword>
<feature type="signal peptide" evidence="1">
    <location>
        <begin position="1"/>
        <end position="24"/>
    </location>
</feature>
<dbReference type="EMBL" id="SDHW01000001">
    <property type="protein sequence ID" value="RXK62059.1"/>
    <property type="molecule type" value="Genomic_DNA"/>
</dbReference>
<protein>
    <recommendedName>
        <fullName evidence="4">DUF4412 domain-containing protein</fullName>
    </recommendedName>
</protein>
<proteinExistence type="predicted"/>
<keyword evidence="3" id="KW-1185">Reference proteome</keyword>
<reference evidence="2 3" key="1">
    <citation type="submission" date="2019-01" db="EMBL/GenBank/DDBJ databases">
        <title>Lacibacter sp. strain TTM-7.</title>
        <authorList>
            <person name="Chen W.-M."/>
        </authorList>
    </citation>
    <scope>NUCLEOTIDE SEQUENCE [LARGE SCALE GENOMIC DNA]</scope>
    <source>
        <strain evidence="2 3">TTM-7</strain>
    </source>
</reference>
<accession>A0A4Q1CN66</accession>
<dbReference type="Proteomes" id="UP000290204">
    <property type="component" value="Unassembled WGS sequence"/>
</dbReference>
<evidence type="ECO:0000256" key="1">
    <source>
        <dbReference type="SAM" id="SignalP"/>
    </source>
</evidence>
<evidence type="ECO:0008006" key="4">
    <source>
        <dbReference type="Google" id="ProtNLM"/>
    </source>
</evidence>
<comment type="caution">
    <text evidence="2">The sequence shown here is derived from an EMBL/GenBank/DDBJ whole genome shotgun (WGS) entry which is preliminary data.</text>
</comment>